<feature type="binding site" evidence="3">
    <location>
        <position position="194"/>
    </location>
    <ligand>
        <name>UDP-N-acetyl-alpha-D-muramoyl-L-alanyl-D-glutamate</name>
        <dbReference type="ChEBI" id="CHEBI:83900"/>
    </ligand>
</feature>
<feature type="domain" description="Mur ligase central" evidence="6">
    <location>
        <begin position="112"/>
        <end position="331"/>
    </location>
</feature>
<dbReference type="GO" id="GO:0008360">
    <property type="term" value="P:regulation of cell shape"/>
    <property type="evidence" value="ECO:0007669"/>
    <property type="project" value="UniProtKB-KW"/>
</dbReference>
<keyword evidence="3" id="KW-0547">Nucleotide-binding</keyword>
<comment type="cofactor">
    <cofactor evidence="3">
        <name>Mg(2+)</name>
        <dbReference type="ChEBI" id="CHEBI:18420"/>
    </cofactor>
</comment>
<dbReference type="GO" id="GO:0005524">
    <property type="term" value="F:ATP binding"/>
    <property type="evidence" value="ECO:0007669"/>
    <property type="project" value="UniProtKB-UniRule"/>
</dbReference>
<dbReference type="SUPFAM" id="SSF53244">
    <property type="entry name" value="MurD-like peptide ligases, peptide-binding domain"/>
    <property type="match status" value="1"/>
</dbReference>
<evidence type="ECO:0000259" key="5">
    <source>
        <dbReference type="Pfam" id="PF02875"/>
    </source>
</evidence>
<keyword evidence="3" id="KW-0436">Ligase</keyword>
<gene>
    <name evidence="3 7" type="primary">murE</name>
    <name evidence="7" type="ORF">RZ78_10630</name>
</gene>
<sequence length="512" mass="56746">MALGIDEIKTILTEHGLIQEIVSGEDVSFDEVTYDSRNVKPNTLFFCKGNFKPEYLAMAKEMGATGYVAEQKYDEGNGLTQIIVNNVQKAMSLVGAAFYCYPQNDLFVIAYTGTKGKTTSSYFAKSILDNTNNNKTALISTIDTVVGNEPSQRFKSHLTTPESLDIFNYMRQAVDNGMTSLVMEVSSQAYKKLRVYGLHFDVGIFLNISPDHIGPNEHPTFADYLHCKEQLMVNSTHCIIDADTDYMLDVYEAAKSTTDPDKIYLFSRDKKEFEDVQIDFNFSSISDTIDSNEIRVVANSEKAKKMNVEDDYKIGVVGDYNEANAMSAIIASALDNASAQDAKKGLKDVFVPGRMESYKSKHNGTIYVDYAHNYASMHALLGFLKSNNPDGKVIVVVGSPGNKGLDRREGFGKALTESADIAFLTSDDPAFEDPKDIINEIDSYINHDKVDVHIELDRKMAIKKAIHAGDNNAMIVVAGKGRDPYQKINGVDTPYETDPVVVQNVLRGIDNE</sequence>
<dbReference type="Gene3D" id="3.40.1390.10">
    <property type="entry name" value="MurE/MurF, N-terminal domain"/>
    <property type="match status" value="1"/>
</dbReference>
<dbReference type="NCBIfam" id="NF001130">
    <property type="entry name" value="PRK00139.2-4"/>
    <property type="match status" value="1"/>
</dbReference>
<dbReference type="PANTHER" id="PTHR23135">
    <property type="entry name" value="MUR LIGASE FAMILY MEMBER"/>
    <property type="match status" value="1"/>
</dbReference>
<dbReference type="SUPFAM" id="SSF53623">
    <property type="entry name" value="MurD-like peptide ligases, catalytic domain"/>
    <property type="match status" value="1"/>
</dbReference>
<comment type="similarity">
    <text evidence="2 3">Belongs to the MurCDEF family. MurE subfamily.</text>
</comment>
<proteinExistence type="inferred from homology"/>
<comment type="caution">
    <text evidence="3">Lacks conserved residue(s) required for the propagation of feature annotation.</text>
</comment>
<dbReference type="GO" id="GO:0000287">
    <property type="term" value="F:magnesium ion binding"/>
    <property type="evidence" value="ECO:0007669"/>
    <property type="project" value="UniProtKB-UniRule"/>
</dbReference>
<dbReference type="GO" id="GO:0005737">
    <property type="term" value="C:cytoplasm"/>
    <property type="evidence" value="ECO:0007669"/>
    <property type="project" value="UniProtKB-SubCell"/>
</dbReference>
<dbReference type="Pfam" id="PF08245">
    <property type="entry name" value="Mur_ligase_M"/>
    <property type="match status" value="1"/>
</dbReference>
<dbReference type="UniPathway" id="UPA00219"/>
<keyword evidence="3 4" id="KW-0133">Cell shape</keyword>
<feature type="binding site" evidence="3">
    <location>
        <position position="186"/>
    </location>
    <ligand>
        <name>UDP-N-acetyl-alpha-D-muramoyl-L-alanyl-D-glutamate</name>
        <dbReference type="ChEBI" id="CHEBI:83900"/>
    </ligand>
</feature>
<dbReference type="AlphaFoldDB" id="A0A0P7L2U2"/>
<accession>A0A0P7L2U2</accession>
<comment type="caution">
    <text evidence="7">The sequence shown here is derived from an EMBL/GenBank/DDBJ whole genome shotgun (WGS) entry which is preliminary data.</text>
</comment>
<comment type="function">
    <text evidence="3">Catalyzes the addition of L-lysine to the nucleotide precursor UDP-N-acetylmuramoyl-L-alanyl-D-glutamate (UMAG) in the biosynthesis of bacterial cell-wall peptidoglycan.</text>
</comment>
<dbReference type="EC" id="6.3.2.7" evidence="3"/>
<evidence type="ECO:0000313" key="7">
    <source>
        <dbReference type="EMBL" id="KPN82454.1"/>
    </source>
</evidence>
<comment type="pathway">
    <text evidence="1 3 4">Cell wall biogenesis; peptidoglycan biosynthesis.</text>
</comment>
<evidence type="ECO:0000256" key="3">
    <source>
        <dbReference type="HAMAP-Rule" id="MF_00208"/>
    </source>
</evidence>
<keyword evidence="3" id="KW-0963">Cytoplasm</keyword>
<keyword evidence="3" id="KW-0460">Magnesium</keyword>
<dbReference type="PANTHER" id="PTHR23135:SF4">
    <property type="entry name" value="UDP-N-ACETYLMURAMOYL-L-ALANYL-D-GLUTAMATE--2,6-DIAMINOPIMELATE LIGASE MURE HOMOLOG, CHLOROPLASTIC"/>
    <property type="match status" value="1"/>
</dbReference>
<dbReference type="GO" id="GO:0009252">
    <property type="term" value="P:peptidoglycan biosynthetic process"/>
    <property type="evidence" value="ECO:0007669"/>
    <property type="project" value="UniProtKB-UniRule"/>
</dbReference>
<dbReference type="Gene3D" id="3.40.1190.10">
    <property type="entry name" value="Mur-like, catalytic domain"/>
    <property type="match status" value="1"/>
</dbReference>
<dbReference type="InterPro" id="IPR036615">
    <property type="entry name" value="Mur_ligase_C_dom_sf"/>
</dbReference>
<dbReference type="GO" id="GO:0071555">
    <property type="term" value="P:cell wall organization"/>
    <property type="evidence" value="ECO:0007669"/>
    <property type="project" value="UniProtKB-KW"/>
</dbReference>
<feature type="domain" description="Mur ligase C-terminal" evidence="5">
    <location>
        <begin position="353"/>
        <end position="481"/>
    </location>
</feature>
<dbReference type="InterPro" id="IPR036565">
    <property type="entry name" value="Mur-like_cat_sf"/>
</dbReference>
<comment type="subcellular location">
    <subcellularLocation>
        <location evidence="3 4">Cytoplasm</location>
    </subcellularLocation>
</comment>
<keyword evidence="3 4" id="KW-0961">Cell wall biogenesis/degradation</keyword>
<dbReference type="RefSeq" id="WP_054608095.1">
    <property type="nucleotide sequence ID" value="NZ_JXDF01000016.1"/>
</dbReference>
<dbReference type="EMBL" id="JXDF01000016">
    <property type="protein sequence ID" value="KPN82454.1"/>
    <property type="molecule type" value="Genomic_DNA"/>
</dbReference>
<dbReference type="Proteomes" id="UP000050269">
    <property type="component" value="Unassembled WGS sequence"/>
</dbReference>
<reference evidence="7 8" key="1">
    <citation type="journal article" date="2015" name="Genome Biol. Evol.">
        <title>Functionally Structured Genomes in Lactobacillus kunkeei Colonizing the Honey Crop and Food Products of Honeybees and Stingless Bees.</title>
        <authorList>
            <person name="Tamarit D."/>
            <person name="Ellegaard K.M."/>
            <person name="Wikander J."/>
            <person name="Olofsson T."/>
            <person name="Vasquez A."/>
            <person name="Andersson S.G."/>
        </authorList>
    </citation>
    <scope>NUCLEOTIDE SEQUENCE [LARGE SCALE GENOMIC DNA]</scope>
    <source>
        <strain evidence="7 8">LMbo</strain>
    </source>
</reference>
<dbReference type="NCBIfam" id="TIGR01085">
    <property type="entry name" value="murE"/>
    <property type="match status" value="1"/>
</dbReference>
<evidence type="ECO:0000256" key="1">
    <source>
        <dbReference type="ARBA" id="ARBA00004752"/>
    </source>
</evidence>
<dbReference type="InterPro" id="IPR013221">
    <property type="entry name" value="Mur_ligase_cen"/>
</dbReference>
<feature type="binding site" evidence="3">
    <location>
        <begin position="113"/>
        <end position="119"/>
    </location>
    <ligand>
        <name>ATP</name>
        <dbReference type="ChEBI" id="CHEBI:30616"/>
    </ligand>
</feature>
<dbReference type="Pfam" id="PF02875">
    <property type="entry name" value="Mur_ligase_C"/>
    <property type="match status" value="1"/>
</dbReference>
<comment type="catalytic activity">
    <reaction evidence="3">
        <text>UDP-N-acetyl-alpha-D-muramoyl-L-alanyl-D-glutamate + L-lysine + ATP = UDP-N-acetyl-alpha-D-muramoyl-L-alanyl-gamma-D-glutamyl-L-lysine + ADP + phosphate + H(+)</text>
        <dbReference type="Rhea" id="RHEA:17969"/>
        <dbReference type="ChEBI" id="CHEBI:15378"/>
        <dbReference type="ChEBI" id="CHEBI:30616"/>
        <dbReference type="ChEBI" id="CHEBI:32551"/>
        <dbReference type="ChEBI" id="CHEBI:43474"/>
        <dbReference type="ChEBI" id="CHEBI:83900"/>
        <dbReference type="ChEBI" id="CHEBI:83903"/>
        <dbReference type="ChEBI" id="CHEBI:456216"/>
        <dbReference type="EC" id="6.3.2.7"/>
    </reaction>
</comment>
<evidence type="ECO:0000256" key="2">
    <source>
        <dbReference type="ARBA" id="ARBA00005898"/>
    </source>
</evidence>
<keyword evidence="3 4" id="KW-0131">Cell cycle</keyword>
<organism evidence="7 8">
    <name type="scientific">Apilactobacillus kunkeei</name>
    <dbReference type="NCBI Taxonomy" id="148814"/>
    <lineage>
        <taxon>Bacteria</taxon>
        <taxon>Bacillati</taxon>
        <taxon>Bacillota</taxon>
        <taxon>Bacilli</taxon>
        <taxon>Lactobacillales</taxon>
        <taxon>Lactobacillaceae</taxon>
        <taxon>Apilactobacillus</taxon>
    </lineage>
</organism>
<evidence type="ECO:0000259" key="6">
    <source>
        <dbReference type="Pfam" id="PF08245"/>
    </source>
</evidence>
<keyword evidence="3 4" id="KW-0132">Cell division</keyword>
<keyword evidence="3" id="KW-0067">ATP-binding</keyword>
<dbReference type="InterPro" id="IPR005761">
    <property type="entry name" value="UDP-N-AcMur-Glu-dNH2Pim_ligase"/>
</dbReference>
<feature type="short sequence motif" description="L-lysine recognition motif" evidence="3">
    <location>
        <begin position="427"/>
        <end position="430"/>
    </location>
</feature>
<dbReference type="GO" id="GO:0047482">
    <property type="term" value="F:UDP-N-acetylmuramoyl-L-alanyl-D-glutamate-L-lysine ligase activity"/>
    <property type="evidence" value="ECO:0007669"/>
    <property type="project" value="UniProtKB-UniRule"/>
</dbReference>
<dbReference type="HAMAP" id="MF_00208">
    <property type="entry name" value="MurE"/>
    <property type="match status" value="1"/>
</dbReference>
<evidence type="ECO:0000256" key="4">
    <source>
        <dbReference type="RuleBase" id="RU004135"/>
    </source>
</evidence>
<dbReference type="InterPro" id="IPR004101">
    <property type="entry name" value="Mur_ligase_C"/>
</dbReference>
<comment type="PTM">
    <text evidence="3">Carboxylation is probably crucial for Mg(2+) binding and, consequently, for the gamma-phosphate positioning of ATP.</text>
</comment>
<feature type="binding site" evidence="3">
    <location>
        <position position="36"/>
    </location>
    <ligand>
        <name>UDP-N-acetyl-alpha-D-muramoyl-L-alanyl-D-glutamate</name>
        <dbReference type="ChEBI" id="CHEBI:83900"/>
    </ligand>
</feature>
<protein>
    <recommendedName>
        <fullName evidence="3">UDP-N-acetylmuramoyl-L-alanyl-D-glutamate--L-lysine ligase</fullName>
        <ecNumber evidence="3">6.3.2.7</ecNumber>
    </recommendedName>
    <alternativeName>
        <fullName evidence="3">L-lysine-adding enzyme</fullName>
    </alternativeName>
    <alternativeName>
        <fullName evidence="3">UDP-MurNAc-L-Ala-D-Glu:L-Lys ligase</fullName>
    </alternativeName>
    <alternativeName>
        <fullName evidence="3">UDP-MurNAc-tripeptide synthetase</fullName>
    </alternativeName>
    <alternativeName>
        <fullName evidence="3">UDP-N-acetylmuramyl-tripeptide synthetase</fullName>
    </alternativeName>
</protein>
<evidence type="ECO:0000313" key="8">
    <source>
        <dbReference type="Proteomes" id="UP000050269"/>
    </source>
</evidence>
<dbReference type="Gene3D" id="3.90.190.20">
    <property type="entry name" value="Mur ligase, C-terminal domain"/>
    <property type="match status" value="1"/>
</dbReference>
<feature type="modified residue" description="N6-carboxylysine" evidence="3">
    <location>
        <position position="228"/>
    </location>
</feature>
<dbReference type="GO" id="GO:0051301">
    <property type="term" value="P:cell division"/>
    <property type="evidence" value="ECO:0007669"/>
    <property type="project" value="UniProtKB-KW"/>
</dbReference>
<feature type="binding site" evidence="3">
    <location>
        <begin position="159"/>
        <end position="160"/>
    </location>
    <ligand>
        <name>UDP-N-acetyl-alpha-D-muramoyl-L-alanyl-D-glutamate</name>
        <dbReference type="ChEBI" id="CHEBI:83900"/>
    </ligand>
</feature>
<name>A0A0P7L2U2_9LACO</name>
<dbReference type="PATRIC" id="fig|148814.13.peg.595"/>
<keyword evidence="3 4" id="KW-0573">Peptidoglycan synthesis</keyword>